<dbReference type="Pfam" id="PF02577">
    <property type="entry name" value="BFN_dom"/>
    <property type="match status" value="1"/>
</dbReference>
<protein>
    <recommendedName>
        <fullName evidence="5">BFN domain-containing protein</fullName>
    </recommendedName>
</protein>
<dbReference type="GO" id="GO:0030891">
    <property type="term" value="C:VCB complex"/>
    <property type="evidence" value="ECO:0007669"/>
    <property type="project" value="TreeGrafter"/>
</dbReference>
<dbReference type="OMA" id="ISCDAEY"/>
<dbReference type="AlphaFoldDB" id="A9P204"/>
<dbReference type="InterPro" id="IPR036104">
    <property type="entry name" value="BFN_sf"/>
</dbReference>
<evidence type="ECO:0000256" key="3">
    <source>
        <dbReference type="ARBA" id="ARBA00025428"/>
    </source>
</evidence>
<dbReference type="PROSITE" id="PS51658">
    <property type="entry name" value="BFN"/>
    <property type="match status" value="1"/>
</dbReference>
<dbReference type="GO" id="GO:0005634">
    <property type="term" value="C:nucleus"/>
    <property type="evidence" value="ECO:0007669"/>
    <property type="project" value="TreeGrafter"/>
</dbReference>
<feature type="region of interest" description="Disordered" evidence="4">
    <location>
        <begin position="1"/>
        <end position="33"/>
    </location>
</feature>
<dbReference type="PANTHER" id="PTHR15160:SF1">
    <property type="entry name" value="VON HIPPEL-LINDAU DISEASE TUMOR SUPPRESSOR"/>
    <property type="match status" value="1"/>
</dbReference>
<evidence type="ECO:0000256" key="4">
    <source>
        <dbReference type="SAM" id="MobiDB-lite"/>
    </source>
</evidence>
<sequence length="352" mass="39075">MLRHSLASSSPLVGGGASLRHGKTPSSSPTTATHKTFIPLSICSKNSENLWSSFEGSKMRGQSQSQQRLLVLCNSSSSSDNSSSGRSNQWDKNDGDYVEAHVVDTELLKHQQLRKQGLSGASGLWHSSDQLTTPINEAKESEADQISLIEHGLLRRFRNPTIFLRIACDGNLLLPIIVGEFAIGKLIDALHEDEKGGRPNPFQLMRDLVGTLGYEVRMIRITERVVNTYYARIYIGKPGEKVMLSVDARPSDAINLAKRCKVPIYVNKAIVTTDAIKLVYGTPQILGKWRGNSRKSSYDLSLDSAAEGPDLIAEELILVRNMLIAVVEERYKDAALWRDELNKLRMNSNQDR</sequence>
<dbReference type="GO" id="GO:0004518">
    <property type="term" value="F:nuclease activity"/>
    <property type="evidence" value="ECO:0007669"/>
    <property type="project" value="UniProtKB-KW"/>
</dbReference>
<feature type="compositionally biased region" description="Polar residues" evidence="4">
    <location>
        <begin position="1"/>
        <end position="11"/>
    </location>
</feature>
<dbReference type="Gene3D" id="3.10.690.10">
    <property type="entry name" value="Bifunctional nuclease domain"/>
    <property type="match status" value="1"/>
</dbReference>
<evidence type="ECO:0000313" key="6">
    <source>
        <dbReference type="EMBL" id="ABK26915.1"/>
    </source>
</evidence>
<dbReference type="SUPFAM" id="SSF103256">
    <property type="entry name" value="Hypothetical protein TM0160"/>
    <property type="match status" value="1"/>
</dbReference>
<accession>A9P204</accession>
<feature type="compositionally biased region" description="Polar residues" evidence="4">
    <location>
        <begin position="24"/>
        <end position="33"/>
    </location>
</feature>
<organism evidence="6">
    <name type="scientific">Picea sitchensis</name>
    <name type="common">Sitka spruce</name>
    <name type="synonym">Pinus sitchensis</name>
    <dbReference type="NCBI Taxonomy" id="3332"/>
    <lineage>
        <taxon>Eukaryota</taxon>
        <taxon>Viridiplantae</taxon>
        <taxon>Streptophyta</taxon>
        <taxon>Embryophyta</taxon>
        <taxon>Tracheophyta</taxon>
        <taxon>Spermatophyta</taxon>
        <taxon>Pinopsida</taxon>
        <taxon>Pinidae</taxon>
        <taxon>Conifers I</taxon>
        <taxon>Pinales</taxon>
        <taxon>Pinaceae</taxon>
        <taxon>Picea</taxon>
    </lineage>
</organism>
<proteinExistence type="evidence at transcript level"/>
<dbReference type="GO" id="GO:0016567">
    <property type="term" value="P:protein ubiquitination"/>
    <property type="evidence" value="ECO:0007669"/>
    <property type="project" value="TreeGrafter"/>
</dbReference>
<reference evidence="6" key="1">
    <citation type="journal article" date="2008" name="BMC Genomics">
        <title>A conifer genomics resource of 200,000 spruce (Picea spp.) ESTs and 6,464 high-quality, sequence-finished full-length cDNAs for Sitka spruce (Picea sitchensis).</title>
        <authorList>
            <person name="Ralph S.G."/>
            <person name="Chun H.J."/>
            <person name="Kolosova N."/>
            <person name="Cooper D."/>
            <person name="Oddy C."/>
            <person name="Ritland C.E."/>
            <person name="Kirkpatrick R."/>
            <person name="Moore R."/>
            <person name="Barber S."/>
            <person name="Holt R.A."/>
            <person name="Jones S.J."/>
            <person name="Marra M.A."/>
            <person name="Douglas C.J."/>
            <person name="Ritland K."/>
            <person name="Bohlmann J."/>
        </authorList>
    </citation>
    <scope>NUCLEOTIDE SEQUENCE</scope>
    <source>
        <tissue evidence="6">Green portion of the leader tissue</tissue>
    </source>
</reference>
<evidence type="ECO:0000259" key="5">
    <source>
        <dbReference type="PROSITE" id="PS51658"/>
    </source>
</evidence>
<keyword evidence="2" id="KW-0378">Hydrolase</keyword>
<evidence type="ECO:0000256" key="2">
    <source>
        <dbReference type="ARBA" id="ARBA00022722"/>
    </source>
</evidence>
<dbReference type="EMBL" id="EF087680">
    <property type="protein sequence ID" value="ABK26915.1"/>
    <property type="molecule type" value="mRNA"/>
</dbReference>
<keyword evidence="2" id="KW-0540">Nuclease</keyword>
<comment type="similarity">
    <text evidence="1">Belongs to the bifunctional nuclease family.</text>
</comment>
<comment type="function">
    <text evidence="3">Bifunctional nuclease with both RNase and DNase activities. Involved in basal defense response. Participates in abscisic acid-derived callose deposition following infection by a necrotrophic pathogen.</text>
</comment>
<dbReference type="InterPro" id="IPR003729">
    <property type="entry name" value="Bi_nuclease_dom"/>
</dbReference>
<feature type="domain" description="BFN" evidence="5">
    <location>
        <begin position="140"/>
        <end position="278"/>
    </location>
</feature>
<name>A9P204_PICSI</name>
<dbReference type="PANTHER" id="PTHR15160">
    <property type="entry name" value="VON HIPPEL-LINDAU PROTEIN"/>
    <property type="match status" value="1"/>
</dbReference>
<evidence type="ECO:0000256" key="1">
    <source>
        <dbReference type="ARBA" id="ARBA00009095"/>
    </source>
</evidence>